<gene>
    <name evidence="1" type="ORF">RHMOL_Rhmol09G0221300</name>
</gene>
<protein>
    <submittedName>
        <fullName evidence="1">Uncharacterized protein</fullName>
    </submittedName>
</protein>
<sequence>MASSSKEVTLKLLIDTKKNRVLFAEAGKDFVDFLFTLLSLPVGAVVRLLNANRMVGCLGNLYESVENLSDTNMQPNQSKEVLLKPKPAVCSTEASLLLTGDDAPAPAVKKVYKCAKLPSKLTADCHRYFTYDPEAICPSCFYAMSTEITFVPPKVANTGLSGEGGYVKDVVTYMVMDNLVVMPMSTISGIALLSKFNVTNVASLEEKVVSFGMDEGLKLLKATLHSNMVLTSVFLGGMGTIDASSSIPGDHVTVGETGPITDASMSKSKAVSEPAPNEAVASSKPKSKEFNERAEEWFNIIFRRQENIIKEQKRIRRRVDYSVTKLEDQFGAPYFSEGEEEDPTYVPDSDEEEESDKDEEDEEDEDDENDD</sequence>
<dbReference type="Proteomes" id="UP001062846">
    <property type="component" value="Chromosome 9"/>
</dbReference>
<organism evidence="1 2">
    <name type="scientific">Rhododendron molle</name>
    <name type="common">Chinese azalea</name>
    <name type="synonym">Azalea mollis</name>
    <dbReference type="NCBI Taxonomy" id="49168"/>
    <lineage>
        <taxon>Eukaryota</taxon>
        <taxon>Viridiplantae</taxon>
        <taxon>Streptophyta</taxon>
        <taxon>Embryophyta</taxon>
        <taxon>Tracheophyta</taxon>
        <taxon>Spermatophyta</taxon>
        <taxon>Magnoliopsida</taxon>
        <taxon>eudicotyledons</taxon>
        <taxon>Gunneridae</taxon>
        <taxon>Pentapetalae</taxon>
        <taxon>asterids</taxon>
        <taxon>Ericales</taxon>
        <taxon>Ericaceae</taxon>
        <taxon>Ericoideae</taxon>
        <taxon>Rhodoreae</taxon>
        <taxon>Rhododendron</taxon>
    </lineage>
</organism>
<reference evidence="1" key="1">
    <citation type="submission" date="2022-02" db="EMBL/GenBank/DDBJ databases">
        <title>Plant Genome Project.</title>
        <authorList>
            <person name="Zhang R.-G."/>
        </authorList>
    </citation>
    <scope>NUCLEOTIDE SEQUENCE</scope>
    <source>
        <strain evidence="1">AT1</strain>
    </source>
</reference>
<comment type="caution">
    <text evidence="1">The sequence shown here is derived from an EMBL/GenBank/DDBJ whole genome shotgun (WGS) entry which is preliminary data.</text>
</comment>
<keyword evidence="2" id="KW-1185">Reference proteome</keyword>
<name>A0ACC0MHW6_RHOML</name>
<dbReference type="EMBL" id="CM046396">
    <property type="protein sequence ID" value="KAI8539933.1"/>
    <property type="molecule type" value="Genomic_DNA"/>
</dbReference>
<accession>A0ACC0MHW6</accession>
<proteinExistence type="predicted"/>
<evidence type="ECO:0000313" key="2">
    <source>
        <dbReference type="Proteomes" id="UP001062846"/>
    </source>
</evidence>
<evidence type="ECO:0000313" key="1">
    <source>
        <dbReference type="EMBL" id="KAI8539933.1"/>
    </source>
</evidence>